<gene>
    <name evidence="1" type="ORF">CLAFUR5_13711</name>
</gene>
<reference evidence="1" key="2">
    <citation type="journal article" date="2022" name="Microb. Genom.">
        <title>A chromosome-scale genome assembly of the tomato pathogen Cladosporium fulvum reveals a compartmentalized genome architecture and the presence of a dispensable chromosome.</title>
        <authorList>
            <person name="Zaccaron A.Z."/>
            <person name="Chen L.H."/>
            <person name="Samaras A."/>
            <person name="Stergiopoulos I."/>
        </authorList>
    </citation>
    <scope>NUCLEOTIDE SEQUENCE</scope>
    <source>
        <strain evidence="1">Race5_Kim</strain>
    </source>
</reference>
<dbReference type="RefSeq" id="XP_047768853.1">
    <property type="nucleotide sequence ID" value="XM_047912859.1"/>
</dbReference>
<dbReference type="GeneID" id="71993589"/>
<evidence type="ECO:0000313" key="1">
    <source>
        <dbReference type="EMBL" id="UJO24487.1"/>
    </source>
</evidence>
<accession>A0A9Q8PLA9</accession>
<organism evidence="1 2">
    <name type="scientific">Passalora fulva</name>
    <name type="common">Tomato leaf mold</name>
    <name type="synonym">Cladosporium fulvum</name>
    <dbReference type="NCBI Taxonomy" id="5499"/>
    <lineage>
        <taxon>Eukaryota</taxon>
        <taxon>Fungi</taxon>
        <taxon>Dikarya</taxon>
        <taxon>Ascomycota</taxon>
        <taxon>Pezizomycotina</taxon>
        <taxon>Dothideomycetes</taxon>
        <taxon>Dothideomycetidae</taxon>
        <taxon>Mycosphaerellales</taxon>
        <taxon>Mycosphaerellaceae</taxon>
        <taxon>Fulvia</taxon>
    </lineage>
</organism>
<protein>
    <submittedName>
        <fullName evidence="1">Uncharacterized protein</fullName>
    </submittedName>
</protein>
<name>A0A9Q8PLA9_PASFU</name>
<dbReference type="Proteomes" id="UP000756132">
    <property type="component" value="Chromosome 12"/>
</dbReference>
<dbReference type="EMBL" id="CP090174">
    <property type="protein sequence ID" value="UJO24487.1"/>
    <property type="molecule type" value="Genomic_DNA"/>
</dbReference>
<reference evidence="1" key="1">
    <citation type="submission" date="2021-12" db="EMBL/GenBank/DDBJ databases">
        <authorList>
            <person name="Zaccaron A."/>
            <person name="Stergiopoulos I."/>
        </authorList>
    </citation>
    <scope>NUCLEOTIDE SEQUENCE</scope>
    <source>
        <strain evidence="1">Race5_Kim</strain>
    </source>
</reference>
<keyword evidence="2" id="KW-1185">Reference proteome</keyword>
<proteinExistence type="predicted"/>
<sequence>MAAVFGLKSRMTRMEHLHAQMIQVGISTETLDRDLRVLRRGLILRFGDDVRVKELIAIANFSLEAAERMLDMQKEDRNPAER</sequence>
<evidence type="ECO:0000313" key="2">
    <source>
        <dbReference type="Proteomes" id="UP000756132"/>
    </source>
</evidence>
<dbReference type="AlphaFoldDB" id="A0A9Q8PLA9"/>
<dbReference type="KEGG" id="ffu:CLAFUR5_13711"/>